<protein>
    <submittedName>
        <fullName evidence="2">Uncharacterized protein</fullName>
    </submittedName>
</protein>
<accession>A0AC34FZH1</accession>
<dbReference type="Proteomes" id="UP000887579">
    <property type="component" value="Unplaced"/>
</dbReference>
<sequence>MNALKAYAAENSGSGSEEEEAPIEDVSKDPEEIAQKLGLTINPVSDVIPFASASQIAQCSQVAVFDPKTKELKSNPRYEELFKPEAGPLNPFKSNKQRAQKNTLAGFVEKAHINPFHFNNEIRSFDTLGFARDP</sequence>
<proteinExistence type="predicted"/>
<evidence type="ECO:0000313" key="1">
    <source>
        <dbReference type="Proteomes" id="UP000887579"/>
    </source>
</evidence>
<organism evidence="1 2">
    <name type="scientific">Panagrolaimus sp. ES5</name>
    <dbReference type="NCBI Taxonomy" id="591445"/>
    <lineage>
        <taxon>Eukaryota</taxon>
        <taxon>Metazoa</taxon>
        <taxon>Ecdysozoa</taxon>
        <taxon>Nematoda</taxon>
        <taxon>Chromadorea</taxon>
        <taxon>Rhabditida</taxon>
        <taxon>Tylenchina</taxon>
        <taxon>Panagrolaimomorpha</taxon>
        <taxon>Panagrolaimoidea</taxon>
        <taxon>Panagrolaimidae</taxon>
        <taxon>Panagrolaimus</taxon>
    </lineage>
</organism>
<reference evidence="2" key="1">
    <citation type="submission" date="2022-11" db="UniProtKB">
        <authorList>
            <consortium name="WormBaseParasite"/>
        </authorList>
    </citation>
    <scope>IDENTIFICATION</scope>
</reference>
<dbReference type="WBParaSite" id="ES5_v2.g22695.t1">
    <property type="protein sequence ID" value="ES5_v2.g22695.t1"/>
    <property type="gene ID" value="ES5_v2.g22695"/>
</dbReference>
<name>A0AC34FZH1_9BILA</name>
<evidence type="ECO:0000313" key="2">
    <source>
        <dbReference type="WBParaSite" id="ES5_v2.g22695.t1"/>
    </source>
</evidence>